<evidence type="ECO:0008006" key="4">
    <source>
        <dbReference type="Google" id="ProtNLM"/>
    </source>
</evidence>
<gene>
    <name evidence="2" type="ORF">NMN56_012765</name>
</gene>
<evidence type="ECO:0000313" key="3">
    <source>
        <dbReference type="Proteomes" id="UP001214441"/>
    </source>
</evidence>
<sequence length="198" mass="19910">MSVSMHDVRRVLDPDEPDYAATARLGPESLPHLRALVDGDDPLLASKAAYAAGLLEGDTGQEVITVAARSTDPALRVAAASAAVNLPTESAAAVLTDLVADADAGVRKVARSSVPEDAPEELAHRAREAAPPPEEDAGATPPLSPSDATQATTPMPSEHASSGLMPGEAGNGGVMPGEGGSGMVGEAPIVPGKMPGER</sequence>
<dbReference type="SUPFAM" id="SSF48371">
    <property type="entry name" value="ARM repeat"/>
    <property type="match status" value="1"/>
</dbReference>
<accession>A0ABT6ZUR7</accession>
<dbReference type="RefSeq" id="WP_274040165.1">
    <property type="nucleotide sequence ID" value="NZ_JANCPR020000010.1"/>
</dbReference>
<dbReference type="Pfam" id="PF13646">
    <property type="entry name" value="HEAT_2"/>
    <property type="match status" value="1"/>
</dbReference>
<dbReference type="Proteomes" id="UP001214441">
    <property type="component" value="Unassembled WGS sequence"/>
</dbReference>
<evidence type="ECO:0000256" key="1">
    <source>
        <dbReference type="SAM" id="MobiDB-lite"/>
    </source>
</evidence>
<feature type="region of interest" description="Disordered" evidence="1">
    <location>
        <begin position="110"/>
        <end position="198"/>
    </location>
</feature>
<dbReference type="EMBL" id="JANCPR020000010">
    <property type="protein sequence ID" value="MDJ1132812.1"/>
    <property type="molecule type" value="Genomic_DNA"/>
</dbReference>
<dbReference type="Gene3D" id="1.25.10.10">
    <property type="entry name" value="Leucine-rich Repeat Variant"/>
    <property type="match status" value="1"/>
</dbReference>
<dbReference type="InterPro" id="IPR011989">
    <property type="entry name" value="ARM-like"/>
</dbReference>
<protein>
    <recommendedName>
        <fullName evidence="4">HEAT repeat-containing protein</fullName>
    </recommendedName>
</protein>
<evidence type="ECO:0000313" key="2">
    <source>
        <dbReference type="EMBL" id="MDJ1132812.1"/>
    </source>
</evidence>
<feature type="region of interest" description="Disordered" evidence="1">
    <location>
        <begin position="1"/>
        <end position="24"/>
    </location>
</feature>
<organism evidence="2 3">
    <name type="scientific">Streptomyces iconiensis</name>
    <dbReference type="NCBI Taxonomy" id="1384038"/>
    <lineage>
        <taxon>Bacteria</taxon>
        <taxon>Bacillati</taxon>
        <taxon>Actinomycetota</taxon>
        <taxon>Actinomycetes</taxon>
        <taxon>Kitasatosporales</taxon>
        <taxon>Streptomycetaceae</taxon>
        <taxon>Streptomyces</taxon>
    </lineage>
</organism>
<dbReference type="InterPro" id="IPR016024">
    <property type="entry name" value="ARM-type_fold"/>
</dbReference>
<feature type="compositionally biased region" description="Gly residues" evidence="1">
    <location>
        <begin position="169"/>
        <end position="183"/>
    </location>
</feature>
<name>A0ABT6ZUR7_9ACTN</name>
<reference evidence="2 3" key="1">
    <citation type="submission" date="2023-05" db="EMBL/GenBank/DDBJ databases">
        <title>Streptantibioticus silvisoli sp. nov., acidotolerant actinomycetes 1 from pine litter.</title>
        <authorList>
            <person name="Swiecimska M."/>
            <person name="Golinska P."/>
            <person name="Sangal V."/>
            <person name="Wachnowicz B."/>
            <person name="Goodfellow M."/>
        </authorList>
    </citation>
    <scope>NUCLEOTIDE SEQUENCE [LARGE SCALE GENOMIC DNA]</scope>
    <source>
        <strain evidence="2 3">DSM 42109</strain>
    </source>
</reference>
<feature type="compositionally biased region" description="Polar residues" evidence="1">
    <location>
        <begin position="146"/>
        <end position="155"/>
    </location>
</feature>
<feature type="compositionally biased region" description="Basic and acidic residues" evidence="1">
    <location>
        <begin position="1"/>
        <end position="13"/>
    </location>
</feature>
<comment type="caution">
    <text evidence="2">The sequence shown here is derived from an EMBL/GenBank/DDBJ whole genome shotgun (WGS) entry which is preliminary data.</text>
</comment>
<keyword evidence="3" id="KW-1185">Reference proteome</keyword>
<proteinExistence type="predicted"/>